<gene>
    <name evidence="1" type="ORF">METZ01_LOCUS222820</name>
</gene>
<reference evidence="1" key="1">
    <citation type="submission" date="2018-05" db="EMBL/GenBank/DDBJ databases">
        <authorList>
            <person name="Lanie J.A."/>
            <person name="Ng W.-L."/>
            <person name="Kazmierczak K.M."/>
            <person name="Andrzejewski T.M."/>
            <person name="Davidsen T.M."/>
            <person name="Wayne K.J."/>
            <person name="Tettelin H."/>
            <person name="Glass J.I."/>
            <person name="Rusch D."/>
            <person name="Podicherti R."/>
            <person name="Tsui H.-C.T."/>
            <person name="Winkler M.E."/>
        </authorList>
    </citation>
    <scope>NUCLEOTIDE SEQUENCE</scope>
</reference>
<dbReference type="SUPFAM" id="SSF56112">
    <property type="entry name" value="Protein kinase-like (PK-like)"/>
    <property type="match status" value="1"/>
</dbReference>
<dbReference type="EMBL" id="UINC01053448">
    <property type="protein sequence ID" value="SVB69966.1"/>
    <property type="molecule type" value="Genomic_DNA"/>
</dbReference>
<proteinExistence type="predicted"/>
<dbReference type="Gene3D" id="3.30.200.20">
    <property type="entry name" value="Phosphorylase Kinase, domain 1"/>
    <property type="match status" value="1"/>
</dbReference>
<evidence type="ECO:0000313" key="1">
    <source>
        <dbReference type="EMBL" id="SVB69966.1"/>
    </source>
</evidence>
<dbReference type="AlphaFoldDB" id="A0A382G3T9"/>
<organism evidence="1">
    <name type="scientific">marine metagenome</name>
    <dbReference type="NCBI Taxonomy" id="408172"/>
    <lineage>
        <taxon>unclassified sequences</taxon>
        <taxon>metagenomes</taxon>
        <taxon>ecological metagenomes</taxon>
    </lineage>
</organism>
<accession>A0A382G3T9</accession>
<feature type="non-terminal residue" evidence="1">
    <location>
        <position position="57"/>
    </location>
</feature>
<protein>
    <recommendedName>
        <fullName evidence="2">Protein kinase domain-containing protein</fullName>
    </recommendedName>
</protein>
<name>A0A382G3T9_9ZZZZ</name>
<evidence type="ECO:0008006" key="2">
    <source>
        <dbReference type="Google" id="ProtNLM"/>
    </source>
</evidence>
<sequence length="57" mass="6518">MLEHIGRYIFKERIGVGGQATVYLAEDPELHRDVAVKVMHQMASEETAYLDTLREEA</sequence>
<dbReference type="InterPro" id="IPR011009">
    <property type="entry name" value="Kinase-like_dom_sf"/>
</dbReference>